<protein>
    <submittedName>
        <fullName evidence="2">Uncharacterized protein</fullName>
    </submittedName>
</protein>
<name>A0A0N0NLE1_9EURO</name>
<keyword evidence="3" id="KW-1185">Reference proteome</keyword>
<dbReference type="GeneID" id="28736722"/>
<accession>A0A0N0NLE1</accession>
<gene>
    <name evidence="2" type="ORF">AB675_4686</name>
</gene>
<dbReference type="EMBL" id="LFJN01000016">
    <property type="protein sequence ID" value="KPI38939.1"/>
    <property type="molecule type" value="Genomic_DNA"/>
</dbReference>
<evidence type="ECO:0000256" key="1">
    <source>
        <dbReference type="SAM" id="MobiDB-lite"/>
    </source>
</evidence>
<feature type="compositionally biased region" description="Low complexity" evidence="1">
    <location>
        <begin position="55"/>
        <end position="72"/>
    </location>
</feature>
<organism evidence="2 3">
    <name type="scientific">Cyphellophora attinorum</name>
    <dbReference type="NCBI Taxonomy" id="1664694"/>
    <lineage>
        <taxon>Eukaryota</taxon>
        <taxon>Fungi</taxon>
        <taxon>Dikarya</taxon>
        <taxon>Ascomycota</taxon>
        <taxon>Pezizomycotina</taxon>
        <taxon>Eurotiomycetes</taxon>
        <taxon>Chaetothyriomycetidae</taxon>
        <taxon>Chaetothyriales</taxon>
        <taxon>Cyphellophoraceae</taxon>
        <taxon>Cyphellophora</taxon>
    </lineage>
</organism>
<dbReference type="PANTHER" id="PTHR35587:SF6">
    <property type="entry name" value="BZIP DOMAIN-CONTAINING PROTEIN"/>
    <property type="match status" value="1"/>
</dbReference>
<feature type="compositionally biased region" description="Polar residues" evidence="1">
    <location>
        <begin position="104"/>
        <end position="117"/>
    </location>
</feature>
<dbReference type="OrthoDB" id="2279190at2759"/>
<dbReference type="Proteomes" id="UP000038010">
    <property type="component" value="Unassembled WGS sequence"/>
</dbReference>
<dbReference type="STRING" id="1664694.A0A0N0NLE1"/>
<reference evidence="2 3" key="1">
    <citation type="submission" date="2015-06" db="EMBL/GenBank/DDBJ databases">
        <title>Draft genome of the ant-associated black yeast Phialophora attae CBS 131958.</title>
        <authorList>
            <person name="Moreno L.F."/>
            <person name="Stielow B.J."/>
            <person name="de Hoog S."/>
            <person name="Vicente V.A."/>
            <person name="Weiss V.A."/>
            <person name="de Vries M."/>
            <person name="Cruz L.M."/>
            <person name="Souza E.M."/>
        </authorList>
    </citation>
    <scope>NUCLEOTIDE SEQUENCE [LARGE SCALE GENOMIC DNA]</scope>
    <source>
        <strain evidence="2 3">CBS 131958</strain>
    </source>
</reference>
<feature type="compositionally biased region" description="Basic residues" evidence="1">
    <location>
        <begin position="44"/>
        <end position="54"/>
    </location>
</feature>
<dbReference type="PANTHER" id="PTHR35587">
    <property type="entry name" value="EXPRESSED PROTEIN"/>
    <property type="match status" value="1"/>
</dbReference>
<sequence>MSEPQQQQTPEDTPKKGRPAPSRTESEMSSTAEEDPGYESRSRSQSRRRRRQNQRQKQAQSKAQAGNAKAQSMAKVEEQPQEEEDLAQPEERHPDWPYAPRDQWLNNPATQDTTETQPFERIKPPGQGMMGPVTYARMMRGEIPWRGPPPRQPYNTTQGVDAKLDGAGGKDPMDQDGLKLRIELNLDIEIELKASIHGDLTLALLISLNIYVDRIIDNNYDVAAEPCKQSTPILRAMMQALHNSFLQFFVAKQPLFDSYGLHWQQSKMQRGSSDGVKEVKSFDVDPLRVVEDQPLDFSYETYADALEVEAILSSKFSQWEIFTQADVTMAAVQYHGPRARNRATQIPIIPDSISKGGRVNPQLQSPFFYPKIGTKKTAVAQGTVTRKQMPPELTEALFNYIENSRDISINDKVMLSLTCKLFAQLLGPKDSAGNRGLKRSAFHLLSAILALAHSPPKRRSGAVSTS</sequence>
<dbReference type="VEuPathDB" id="FungiDB:AB675_4686"/>
<feature type="compositionally biased region" description="Acidic residues" evidence="1">
    <location>
        <begin position="79"/>
        <end position="88"/>
    </location>
</feature>
<proteinExistence type="predicted"/>
<comment type="caution">
    <text evidence="2">The sequence shown here is derived from an EMBL/GenBank/DDBJ whole genome shotgun (WGS) entry which is preliminary data.</text>
</comment>
<evidence type="ECO:0000313" key="3">
    <source>
        <dbReference type="Proteomes" id="UP000038010"/>
    </source>
</evidence>
<dbReference type="RefSeq" id="XP_017998902.1">
    <property type="nucleotide sequence ID" value="XM_018144842.1"/>
</dbReference>
<evidence type="ECO:0000313" key="2">
    <source>
        <dbReference type="EMBL" id="KPI38939.1"/>
    </source>
</evidence>
<dbReference type="AlphaFoldDB" id="A0A0N0NLE1"/>
<feature type="region of interest" description="Disordered" evidence="1">
    <location>
        <begin position="1"/>
        <end position="128"/>
    </location>
</feature>